<evidence type="ECO:0000313" key="4">
    <source>
        <dbReference type="Proteomes" id="UP000327044"/>
    </source>
</evidence>
<dbReference type="GO" id="GO:0006508">
    <property type="term" value="P:proteolysis"/>
    <property type="evidence" value="ECO:0007669"/>
    <property type="project" value="InterPro"/>
</dbReference>
<keyword evidence="4" id="KW-1185">Reference proteome</keyword>
<dbReference type="AlphaFoldDB" id="A0A5N4A586"/>
<dbReference type="PROSITE" id="PS00134">
    <property type="entry name" value="TRYPSIN_HIS"/>
    <property type="match status" value="1"/>
</dbReference>
<dbReference type="InParanoid" id="A0A5N4A586"/>
<dbReference type="Proteomes" id="UP000327044">
    <property type="component" value="Unassembled WGS sequence"/>
</dbReference>
<dbReference type="InterPro" id="IPR043504">
    <property type="entry name" value="Peptidase_S1_PA_chymotrypsin"/>
</dbReference>
<proteinExistence type="predicted"/>
<evidence type="ECO:0000259" key="2">
    <source>
        <dbReference type="Pfam" id="PF00089"/>
    </source>
</evidence>
<dbReference type="SUPFAM" id="SSF50494">
    <property type="entry name" value="Trypsin-like serine proteases"/>
    <property type="match status" value="1"/>
</dbReference>
<protein>
    <recommendedName>
        <fullName evidence="2">Peptidase S1 domain-containing protein</fullName>
    </recommendedName>
</protein>
<dbReference type="InterPro" id="IPR009003">
    <property type="entry name" value="Peptidase_S1_PA"/>
</dbReference>
<name>A0A5N4A586_PHOPY</name>
<gene>
    <name evidence="3" type="ORF">PPYR_14444</name>
</gene>
<feature type="domain" description="Peptidase S1" evidence="2">
    <location>
        <begin position="23"/>
        <end position="67"/>
    </location>
</feature>
<dbReference type="EMBL" id="VVIM01000010">
    <property type="protein sequence ID" value="KAB0792485.1"/>
    <property type="molecule type" value="Genomic_DNA"/>
</dbReference>
<dbReference type="Gene3D" id="2.40.10.10">
    <property type="entry name" value="Trypsin-like serine proteases"/>
    <property type="match status" value="1"/>
</dbReference>
<evidence type="ECO:0000256" key="1">
    <source>
        <dbReference type="SAM" id="SignalP"/>
    </source>
</evidence>
<feature type="chain" id="PRO_5024319482" description="Peptidase S1 domain-containing protein" evidence="1">
    <location>
        <begin position="17"/>
        <end position="67"/>
    </location>
</feature>
<dbReference type="InterPro" id="IPR001254">
    <property type="entry name" value="Trypsin_dom"/>
</dbReference>
<feature type="signal peptide" evidence="1">
    <location>
        <begin position="1"/>
        <end position="16"/>
    </location>
</feature>
<feature type="non-terminal residue" evidence="3">
    <location>
        <position position="67"/>
    </location>
</feature>
<comment type="caution">
    <text evidence="3">The sequence shown here is derived from an EMBL/GenBank/DDBJ whole genome shotgun (WGS) entry which is preliminary data.</text>
</comment>
<reference evidence="3 4" key="1">
    <citation type="journal article" date="2018" name="Elife">
        <title>Firefly genomes illuminate parallel origins of bioluminescence in beetles.</title>
        <authorList>
            <person name="Fallon T.R."/>
            <person name="Lower S.E."/>
            <person name="Chang C.H."/>
            <person name="Bessho-Uehara M."/>
            <person name="Martin G.J."/>
            <person name="Bewick A.J."/>
            <person name="Behringer M."/>
            <person name="Debat H.J."/>
            <person name="Wong I."/>
            <person name="Day J.C."/>
            <person name="Suvorov A."/>
            <person name="Silva C.J."/>
            <person name="Stanger-Hall K.F."/>
            <person name="Hall D.W."/>
            <person name="Schmitz R.J."/>
            <person name="Nelson D.R."/>
            <person name="Lewis S.M."/>
            <person name="Shigenobu S."/>
            <person name="Bybee S.M."/>
            <person name="Larracuente A.M."/>
            <person name="Oba Y."/>
            <person name="Weng J.K."/>
        </authorList>
    </citation>
    <scope>NUCLEOTIDE SEQUENCE [LARGE SCALE GENOMIC DNA]</scope>
    <source>
        <strain evidence="3">1611_PpyrPB1</strain>
        <tissue evidence="3">Whole body</tissue>
    </source>
</reference>
<keyword evidence="1" id="KW-0732">Signal</keyword>
<dbReference type="Pfam" id="PF00089">
    <property type="entry name" value="Trypsin"/>
    <property type="match status" value="1"/>
</dbReference>
<sequence>MFRLLAILHAASTCLAGNLRSHIVGGSLVTTAQHLHPHLVSVRSFGYHGCGGSIVNKWTVITAAHCL</sequence>
<evidence type="ECO:0000313" key="3">
    <source>
        <dbReference type="EMBL" id="KAB0792485.1"/>
    </source>
</evidence>
<dbReference type="InterPro" id="IPR018114">
    <property type="entry name" value="TRYPSIN_HIS"/>
</dbReference>
<accession>A0A5N4A586</accession>
<dbReference type="GO" id="GO:0004252">
    <property type="term" value="F:serine-type endopeptidase activity"/>
    <property type="evidence" value="ECO:0007669"/>
    <property type="project" value="InterPro"/>
</dbReference>
<organism evidence="3 4">
    <name type="scientific">Photinus pyralis</name>
    <name type="common">Common eastern firefly</name>
    <name type="synonym">Lampyris pyralis</name>
    <dbReference type="NCBI Taxonomy" id="7054"/>
    <lineage>
        <taxon>Eukaryota</taxon>
        <taxon>Metazoa</taxon>
        <taxon>Ecdysozoa</taxon>
        <taxon>Arthropoda</taxon>
        <taxon>Hexapoda</taxon>
        <taxon>Insecta</taxon>
        <taxon>Pterygota</taxon>
        <taxon>Neoptera</taxon>
        <taxon>Endopterygota</taxon>
        <taxon>Coleoptera</taxon>
        <taxon>Polyphaga</taxon>
        <taxon>Elateriformia</taxon>
        <taxon>Elateroidea</taxon>
        <taxon>Lampyridae</taxon>
        <taxon>Lampyrinae</taxon>
        <taxon>Photinus</taxon>
    </lineage>
</organism>